<dbReference type="GO" id="GO:0016020">
    <property type="term" value="C:membrane"/>
    <property type="evidence" value="ECO:0007669"/>
    <property type="project" value="InterPro"/>
</dbReference>
<dbReference type="OMA" id="YGQIWMD"/>
<dbReference type="FunFam" id="3.10.250.10:FF:000005">
    <property type="entry name" value="Neurotrypsin isoform A"/>
    <property type="match status" value="1"/>
</dbReference>
<evidence type="ECO:0000256" key="3">
    <source>
        <dbReference type="ARBA" id="ARBA00023180"/>
    </source>
</evidence>
<reference evidence="7" key="1">
    <citation type="submission" date="2022-11" db="UniProtKB">
        <authorList>
            <consortium name="EnsemblMetazoa"/>
        </authorList>
    </citation>
    <scope>IDENTIFICATION</scope>
</reference>
<proteinExistence type="predicted"/>
<sequence length="274" mass="30819">MYRCLMGIMFLIWKVQCVQRHRPAPLRLLHKTSSQSSVKGILQIYYNGVWGTICLDGWSFASATIACKQLGYQFAVMSKHLGQGPDPIWLVNVKCNGDEPSLDQCHHNRLGRLQYYCSHSKDVGIVCNTKTAPLRLINKTKPASSLVQGILQIYYNASWGTICDGGWSWTATNIACKQLGYHSAATFKYLGKGPDPIWLDGLKCNGNESLLDQCQHRGWGIHNCTHRQDVGIICNTSKRLLILILDVQYFNATSNRKGHSESTKAHFKGLVIFW</sequence>
<dbReference type="SMART" id="SM00202">
    <property type="entry name" value="SR"/>
    <property type="match status" value="2"/>
</dbReference>
<dbReference type="PANTHER" id="PTHR48071">
    <property type="entry name" value="SRCR DOMAIN-CONTAINING PROTEIN"/>
    <property type="match status" value="1"/>
</dbReference>
<dbReference type="OrthoDB" id="10051855at2759"/>
<feature type="signal peptide" evidence="5">
    <location>
        <begin position="1"/>
        <end position="20"/>
    </location>
</feature>
<comment type="caution">
    <text evidence="4">Lacks conserved residue(s) required for the propagation of feature annotation.</text>
</comment>
<name>A0A913YK53_EXADI</name>
<keyword evidence="8" id="KW-1185">Reference proteome</keyword>
<feature type="domain" description="SRCR" evidence="6">
    <location>
        <begin position="26"/>
        <end position="128"/>
    </location>
</feature>
<dbReference type="GeneID" id="114575332"/>
<feature type="disulfide bond" evidence="4">
    <location>
        <begin position="204"/>
        <end position="214"/>
    </location>
</feature>
<feature type="chain" id="PRO_5037148692" description="SRCR domain-containing protein" evidence="5">
    <location>
        <begin position="21"/>
        <end position="274"/>
    </location>
</feature>
<evidence type="ECO:0000313" key="7">
    <source>
        <dbReference type="EnsemblMetazoa" id="XP_028515795.1"/>
    </source>
</evidence>
<dbReference type="AlphaFoldDB" id="A0A913YK53"/>
<evidence type="ECO:0000256" key="2">
    <source>
        <dbReference type="ARBA" id="ARBA00023157"/>
    </source>
</evidence>
<keyword evidence="1 5" id="KW-0732">Signal</keyword>
<evidence type="ECO:0000256" key="5">
    <source>
        <dbReference type="SAM" id="SignalP"/>
    </source>
</evidence>
<dbReference type="Gene3D" id="3.10.250.10">
    <property type="entry name" value="SRCR-like domain"/>
    <property type="match status" value="2"/>
</dbReference>
<dbReference type="KEGG" id="epa:114575332"/>
<dbReference type="PANTHER" id="PTHR48071:SF28">
    <property type="entry name" value="SRCR DOMAIN-CONTAINING PROTEIN"/>
    <property type="match status" value="1"/>
</dbReference>
<feature type="domain" description="SRCR" evidence="6">
    <location>
        <begin position="134"/>
        <end position="235"/>
    </location>
</feature>
<dbReference type="EnsemblMetazoa" id="XM_028659994.1">
    <property type="protein sequence ID" value="XP_028515795.1"/>
    <property type="gene ID" value="LOC114575332"/>
</dbReference>
<dbReference type="InterPro" id="IPR001190">
    <property type="entry name" value="SRCR"/>
</dbReference>
<dbReference type="RefSeq" id="XP_028515795.1">
    <property type="nucleotide sequence ID" value="XM_028659994.1"/>
</dbReference>
<evidence type="ECO:0000256" key="4">
    <source>
        <dbReference type="PROSITE-ProRule" id="PRU00196"/>
    </source>
</evidence>
<evidence type="ECO:0000259" key="6">
    <source>
        <dbReference type="PROSITE" id="PS50287"/>
    </source>
</evidence>
<dbReference type="Proteomes" id="UP000887567">
    <property type="component" value="Unplaced"/>
</dbReference>
<evidence type="ECO:0000313" key="8">
    <source>
        <dbReference type="Proteomes" id="UP000887567"/>
    </source>
</evidence>
<keyword evidence="2 4" id="KW-1015">Disulfide bond</keyword>
<evidence type="ECO:0000256" key="1">
    <source>
        <dbReference type="ARBA" id="ARBA00022729"/>
    </source>
</evidence>
<accession>A0A913YK53</accession>
<dbReference type="FunFam" id="3.10.250.10:FF:000001">
    <property type="entry name" value="Lysyl oxidase 4 isoform X1"/>
    <property type="match status" value="1"/>
</dbReference>
<dbReference type="PROSITE" id="PS50287">
    <property type="entry name" value="SRCR_2"/>
    <property type="match status" value="2"/>
</dbReference>
<dbReference type="Pfam" id="PF00530">
    <property type="entry name" value="SRCR"/>
    <property type="match status" value="2"/>
</dbReference>
<protein>
    <recommendedName>
        <fullName evidence="6">SRCR domain-containing protein</fullName>
    </recommendedName>
</protein>
<dbReference type="SUPFAM" id="SSF56487">
    <property type="entry name" value="SRCR-like"/>
    <property type="match status" value="2"/>
</dbReference>
<organism evidence="7 8">
    <name type="scientific">Exaiptasia diaphana</name>
    <name type="common">Tropical sea anemone</name>
    <name type="synonym">Aiptasia pulchella</name>
    <dbReference type="NCBI Taxonomy" id="2652724"/>
    <lineage>
        <taxon>Eukaryota</taxon>
        <taxon>Metazoa</taxon>
        <taxon>Cnidaria</taxon>
        <taxon>Anthozoa</taxon>
        <taxon>Hexacorallia</taxon>
        <taxon>Actiniaria</taxon>
        <taxon>Aiptasiidae</taxon>
        <taxon>Exaiptasia</taxon>
    </lineage>
</organism>
<feature type="disulfide bond" evidence="4">
    <location>
        <begin position="95"/>
        <end position="105"/>
    </location>
</feature>
<dbReference type="InterPro" id="IPR036772">
    <property type="entry name" value="SRCR-like_dom_sf"/>
</dbReference>
<keyword evidence="3" id="KW-0325">Glycoprotein</keyword>
<dbReference type="PRINTS" id="PR00258">
    <property type="entry name" value="SPERACTRCPTR"/>
</dbReference>